<name>A0ABR5S8A5_9MICO</name>
<sequence>MHGGRGGHRALGGRPTADGAGALALTRGRRLSAPDRAAGRGRRAVRRRRGSRAVRRWRCRTTRPLSDDVDTVVRTRIDPNPAHDVVGPLIVSVRMLRT</sequence>
<gene>
    <name evidence="2" type="ORF">NS263_10110</name>
</gene>
<keyword evidence="3" id="KW-1185">Reference proteome</keyword>
<comment type="caution">
    <text evidence="2">The sequence shown here is derived from an EMBL/GenBank/DDBJ whole genome shotgun (WGS) entry which is preliminary data.</text>
</comment>
<feature type="compositionally biased region" description="Basic residues" evidence="1">
    <location>
        <begin position="39"/>
        <end position="51"/>
    </location>
</feature>
<evidence type="ECO:0000313" key="3">
    <source>
        <dbReference type="Proteomes" id="UP000078335"/>
    </source>
</evidence>
<dbReference type="EMBL" id="LDRB01000046">
    <property type="protein sequence ID" value="KTR39623.1"/>
    <property type="molecule type" value="Genomic_DNA"/>
</dbReference>
<evidence type="ECO:0000313" key="2">
    <source>
        <dbReference type="EMBL" id="KTR39623.1"/>
    </source>
</evidence>
<accession>A0ABR5S8A5</accession>
<organism evidence="2 3">
    <name type="scientific">Curtobacterium oceanosedimentum</name>
    <dbReference type="NCBI Taxonomy" id="465820"/>
    <lineage>
        <taxon>Bacteria</taxon>
        <taxon>Bacillati</taxon>
        <taxon>Actinomycetota</taxon>
        <taxon>Actinomycetes</taxon>
        <taxon>Micrococcales</taxon>
        <taxon>Microbacteriaceae</taxon>
        <taxon>Curtobacterium</taxon>
    </lineage>
</organism>
<proteinExistence type="predicted"/>
<dbReference type="Proteomes" id="UP000078335">
    <property type="component" value="Unassembled WGS sequence"/>
</dbReference>
<feature type="region of interest" description="Disordered" evidence="1">
    <location>
        <begin position="1"/>
        <end position="51"/>
    </location>
</feature>
<evidence type="ECO:0000256" key="1">
    <source>
        <dbReference type="SAM" id="MobiDB-lite"/>
    </source>
</evidence>
<protein>
    <submittedName>
        <fullName evidence="2">Uncharacterized protein</fullName>
    </submittedName>
</protein>
<reference evidence="2 3" key="1">
    <citation type="journal article" date="2016" name="Front. Microbiol.">
        <title>Genomic Resource of Rice Seed Associated Bacteria.</title>
        <authorList>
            <person name="Midha S."/>
            <person name="Bansal K."/>
            <person name="Sharma S."/>
            <person name="Kumar N."/>
            <person name="Patil P.P."/>
            <person name="Chaudhry V."/>
            <person name="Patil P.B."/>
        </authorList>
    </citation>
    <scope>NUCLEOTIDE SEQUENCE [LARGE SCALE GENOMIC DNA]</scope>
    <source>
        <strain evidence="2 3">NS263</strain>
    </source>
</reference>